<evidence type="ECO:0000256" key="2">
    <source>
        <dbReference type="ARBA" id="ARBA00006024"/>
    </source>
</evidence>
<evidence type="ECO:0000256" key="3">
    <source>
        <dbReference type="ARBA" id="ARBA00022539"/>
    </source>
</evidence>
<dbReference type="Pfam" id="PF00122">
    <property type="entry name" value="E1-E2_ATPase"/>
    <property type="match status" value="1"/>
</dbReference>
<dbReference type="InterPro" id="IPR008250">
    <property type="entry name" value="ATPase_P-typ_transduc_dom_A_sf"/>
</dbReference>
<comment type="catalytic activity">
    <reaction evidence="9">
        <text>Cd(2+)(in) + ATP + H2O = Cd(2+)(out) + ADP + phosphate + H(+)</text>
        <dbReference type="Rhea" id="RHEA:12132"/>
        <dbReference type="ChEBI" id="CHEBI:15377"/>
        <dbReference type="ChEBI" id="CHEBI:15378"/>
        <dbReference type="ChEBI" id="CHEBI:30616"/>
        <dbReference type="ChEBI" id="CHEBI:43474"/>
        <dbReference type="ChEBI" id="CHEBI:48775"/>
        <dbReference type="ChEBI" id="CHEBI:456216"/>
        <dbReference type="EC" id="7.2.2.21"/>
    </reaction>
</comment>
<dbReference type="RefSeq" id="WP_090471023.1">
    <property type="nucleotide sequence ID" value="NZ_FOWF01000010.1"/>
</dbReference>
<dbReference type="PRINTS" id="PR00119">
    <property type="entry name" value="CATATPASE"/>
</dbReference>
<dbReference type="SUPFAM" id="SSF56784">
    <property type="entry name" value="HAD-like"/>
    <property type="match status" value="1"/>
</dbReference>
<dbReference type="EMBL" id="FPBT01000009">
    <property type="protein sequence ID" value="SFU52365.1"/>
    <property type="molecule type" value="Genomic_DNA"/>
</dbReference>
<keyword evidence="4" id="KW-0812">Transmembrane</keyword>
<keyword evidence="5" id="KW-1278">Translocase</keyword>
<organism evidence="12 13">
    <name type="scientific">Eubacterium pyruvativorans</name>
    <dbReference type="NCBI Taxonomy" id="155865"/>
    <lineage>
        <taxon>Bacteria</taxon>
        <taxon>Bacillati</taxon>
        <taxon>Bacillota</taxon>
        <taxon>Clostridia</taxon>
        <taxon>Eubacteriales</taxon>
        <taxon>Eubacteriaceae</taxon>
        <taxon>Eubacterium</taxon>
    </lineage>
</organism>
<keyword evidence="10" id="KW-0547">Nucleotide-binding</keyword>
<proteinExistence type="inferred from homology"/>
<keyword evidence="3" id="KW-0104">Cadmium</keyword>
<keyword evidence="10" id="KW-1003">Cell membrane</keyword>
<dbReference type="InterPro" id="IPR023299">
    <property type="entry name" value="ATPase_P-typ_cyto_dom_N"/>
</dbReference>
<evidence type="ECO:0000256" key="10">
    <source>
        <dbReference type="RuleBase" id="RU362081"/>
    </source>
</evidence>
<evidence type="ECO:0000256" key="1">
    <source>
        <dbReference type="ARBA" id="ARBA00004141"/>
    </source>
</evidence>
<dbReference type="InterPro" id="IPR023214">
    <property type="entry name" value="HAD_sf"/>
</dbReference>
<dbReference type="PROSITE" id="PS00154">
    <property type="entry name" value="ATPASE_E1_E2"/>
    <property type="match status" value="1"/>
</dbReference>
<dbReference type="InterPro" id="IPR051014">
    <property type="entry name" value="Cation_Transport_ATPase_IB"/>
</dbReference>
<dbReference type="Gene3D" id="3.40.1110.10">
    <property type="entry name" value="Calcium-transporting ATPase, cytoplasmic domain N"/>
    <property type="match status" value="1"/>
</dbReference>
<dbReference type="Gene3D" id="2.70.150.10">
    <property type="entry name" value="Calcium-transporting ATPase, cytoplasmic transduction domain A"/>
    <property type="match status" value="1"/>
</dbReference>
<evidence type="ECO:0000313" key="13">
    <source>
        <dbReference type="Proteomes" id="UP000198817"/>
    </source>
</evidence>
<dbReference type="NCBIfam" id="TIGR01494">
    <property type="entry name" value="ATPase_P-type"/>
    <property type="match status" value="1"/>
</dbReference>
<evidence type="ECO:0000256" key="8">
    <source>
        <dbReference type="ARBA" id="ARBA00039103"/>
    </source>
</evidence>
<dbReference type="InterPro" id="IPR059000">
    <property type="entry name" value="ATPase_P-type_domA"/>
</dbReference>
<keyword evidence="6" id="KW-1133">Transmembrane helix</keyword>
<evidence type="ECO:0000256" key="4">
    <source>
        <dbReference type="ARBA" id="ARBA00022692"/>
    </source>
</evidence>
<dbReference type="SFLD" id="SFLDS00003">
    <property type="entry name" value="Haloacid_Dehalogenase"/>
    <property type="match status" value="1"/>
</dbReference>
<keyword evidence="10" id="KW-0067">ATP-binding</keyword>
<evidence type="ECO:0000313" key="12">
    <source>
        <dbReference type="EMBL" id="SFU52365.1"/>
    </source>
</evidence>
<dbReference type="SFLD" id="SFLDF00027">
    <property type="entry name" value="p-type_atpase"/>
    <property type="match status" value="1"/>
</dbReference>
<feature type="domain" description="P-type ATPase A" evidence="11">
    <location>
        <begin position="204"/>
        <end position="295"/>
    </location>
</feature>
<accession>A0A1I7GVC4</accession>
<evidence type="ECO:0000259" key="11">
    <source>
        <dbReference type="Pfam" id="PF00122"/>
    </source>
</evidence>
<evidence type="ECO:0000256" key="6">
    <source>
        <dbReference type="ARBA" id="ARBA00022989"/>
    </source>
</evidence>
<dbReference type="InterPro" id="IPR018303">
    <property type="entry name" value="ATPase_P-typ_P_site"/>
</dbReference>
<dbReference type="Gene3D" id="3.40.50.1000">
    <property type="entry name" value="HAD superfamily/HAD-like"/>
    <property type="match status" value="1"/>
</dbReference>
<dbReference type="Pfam" id="PF00702">
    <property type="entry name" value="Hydrolase"/>
    <property type="match status" value="1"/>
</dbReference>
<dbReference type="InterPro" id="IPR036412">
    <property type="entry name" value="HAD-like_sf"/>
</dbReference>
<keyword evidence="7" id="KW-0472">Membrane</keyword>
<dbReference type="PANTHER" id="PTHR48085:SF5">
    <property type="entry name" value="CADMIUM_ZINC-TRANSPORTING ATPASE HMA4-RELATED"/>
    <property type="match status" value="1"/>
</dbReference>
<name>A0A1I7GVC4_9FIRM</name>
<dbReference type="STRING" id="155865.SAMN05216515_11070"/>
<dbReference type="InterPro" id="IPR044492">
    <property type="entry name" value="P_typ_ATPase_HD_dom"/>
</dbReference>
<reference evidence="12 13" key="1">
    <citation type="submission" date="2016-10" db="EMBL/GenBank/DDBJ databases">
        <authorList>
            <person name="de Groot N.N."/>
        </authorList>
    </citation>
    <scope>NUCLEOTIDE SEQUENCE [LARGE SCALE GENOMIC DNA]</scope>
    <source>
        <strain evidence="12 13">KHGC13</strain>
    </source>
</reference>
<evidence type="ECO:0000256" key="5">
    <source>
        <dbReference type="ARBA" id="ARBA00022967"/>
    </source>
</evidence>
<dbReference type="Proteomes" id="UP000198817">
    <property type="component" value="Unassembled WGS sequence"/>
</dbReference>
<sequence>MKCTILHESGGRMRVHLRQCNMTCREADQVQYYLQGVPGVIRAKVSERTADATVFFREARGTRDAVIRALSLFDYETSIVEVPDHTGREIKREYEDRMFWHIARRAVTKFFLPVPIRTFVTLVKAVPFVWKGIRSLASGRVDVHVLDGASVTFAIALRDFDTAGSVMFLLGIGDIMEEWTRRRSVEDLVGAMSLHVDKVWLKSPDGQEILEGVNKIVPGDRIVVRTGNMIPLDGIVDSGEATVNQASITGEPLAVRKGPGGAIFAGTVVEDGELVVCITKSSGSGQYDRIVSMIEESEKLKSDTEARASDLADKLVPVTFAAVALTYLFTGDVMRAYSIMMVDFCCALKLAMPVSVLSAMREASNHGISVKGGKFMENLAQARTIIFDKTGTLTKAQPKVKDVIPFGGQDKLEMLRLAACLEEHYPHSIANAVVKEAKELDLRHEERHTKVKYIVAHGIASTVEGEEVRIGSSHFIFEDEGVVLPEGEQEKLDSLPEEYSHLYLSLGGCLAAVLLIEDPLKEEAALAIERLHKEGFEKVAMLTGDSRRTARSVAKRIGIDDWMSEVLPEDKASYIAAEHAAGRKVVMVGDGINDSPALSAADVGIAINSGAAIAREIADVTISEDDLMALVTLKKLCTRLEQRTRGNYRFILSFNALLVALGMAGVMQPTMTALLHNVSTIGIAVNSTRDLLPGTSTHVSPDVSPGTFLADTPADAIV</sequence>
<dbReference type="SFLD" id="SFLDG00002">
    <property type="entry name" value="C1.7:_P-type_atpase_like"/>
    <property type="match status" value="1"/>
</dbReference>
<dbReference type="GO" id="GO:0046872">
    <property type="term" value="F:metal ion binding"/>
    <property type="evidence" value="ECO:0007669"/>
    <property type="project" value="UniProtKB-KW"/>
</dbReference>
<dbReference type="OrthoDB" id="9813266at2"/>
<dbReference type="NCBIfam" id="TIGR01525">
    <property type="entry name" value="ATPase-IB_hvy"/>
    <property type="match status" value="1"/>
</dbReference>
<dbReference type="AlphaFoldDB" id="A0A1I7GVC4"/>
<protein>
    <recommendedName>
        <fullName evidence="8">Cd(2+)-exporting ATPase</fullName>
        <ecNumber evidence="8">7.2.2.21</ecNumber>
    </recommendedName>
</protein>
<evidence type="ECO:0000256" key="7">
    <source>
        <dbReference type="ARBA" id="ARBA00023136"/>
    </source>
</evidence>
<comment type="subcellular location">
    <subcellularLocation>
        <location evidence="10">Cell membrane</location>
    </subcellularLocation>
    <subcellularLocation>
        <location evidence="1">Membrane</location>
        <topology evidence="1">Multi-pass membrane protein</topology>
    </subcellularLocation>
</comment>
<evidence type="ECO:0000256" key="9">
    <source>
        <dbReference type="ARBA" id="ARBA00049338"/>
    </source>
</evidence>
<dbReference type="InterPro" id="IPR001757">
    <property type="entry name" value="P_typ_ATPase"/>
</dbReference>
<keyword evidence="13" id="KW-1185">Reference proteome</keyword>
<dbReference type="GO" id="GO:0016887">
    <property type="term" value="F:ATP hydrolysis activity"/>
    <property type="evidence" value="ECO:0007669"/>
    <property type="project" value="InterPro"/>
</dbReference>
<dbReference type="PANTHER" id="PTHR48085">
    <property type="entry name" value="CADMIUM/ZINC-TRANSPORTING ATPASE HMA2-RELATED"/>
    <property type="match status" value="1"/>
</dbReference>
<keyword evidence="10" id="KW-0479">Metal-binding</keyword>
<dbReference type="EC" id="7.2.2.21" evidence="8"/>
<comment type="similarity">
    <text evidence="2 10">Belongs to the cation transport ATPase (P-type) (TC 3.A.3) family. Type IB subfamily.</text>
</comment>
<dbReference type="SUPFAM" id="SSF81653">
    <property type="entry name" value="Calcium ATPase, transduction domain A"/>
    <property type="match status" value="1"/>
</dbReference>
<dbReference type="GO" id="GO:0008551">
    <property type="term" value="F:P-type cadmium transporter activity"/>
    <property type="evidence" value="ECO:0007669"/>
    <property type="project" value="UniProtKB-EC"/>
</dbReference>
<dbReference type="GO" id="GO:0005524">
    <property type="term" value="F:ATP binding"/>
    <property type="evidence" value="ECO:0007669"/>
    <property type="project" value="UniProtKB-UniRule"/>
</dbReference>
<dbReference type="InterPro" id="IPR027256">
    <property type="entry name" value="P-typ_ATPase_IB"/>
</dbReference>
<dbReference type="GO" id="GO:0005886">
    <property type="term" value="C:plasma membrane"/>
    <property type="evidence" value="ECO:0007669"/>
    <property type="project" value="UniProtKB-SubCell"/>
</dbReference>
<gene>
    <name evidence="12" type="ORF">SAMN05216508_10970</name>
</gene>